<evidence type="ECO:0000313" key="2">
    <source>
        <dbReference type="Proteomes" id="UP000308705"/>
    </source>
</evidence>
<dbReference type="EMBL" id="SZQA01000017">
    <property type="protein sequence ID" value="TKK87144.1"/>
    <property type="molecule type" value="Genomic_DNA"/>
</dbReference>
<protein>
    <submittedName>
        <fullName evidence="1">Uncharacterized protein</fullName>
    </submittedName>
</protein>
<evidence type="ECO:0000313" key="1">
    <source>
        <dbReference type="EMBL" id="TKK87144.1"/>
    </source>
</evidence>
<gene>
    <name evidence="1" type="ORF">FDA94_18665</name>
</gene>
<dbReference type="RefSeq" id="WP_137248343.1">
    <property type="nucleotide sequence ID" value="NZ_SZQA01000017.1"/>
</dbReference>
<accession>A0A4U3MFR7</accession>
<name>A0A4U3MFR7_9ACTN</name>
<dbReference type="OrthoDB" id="1667101at2"/>
<dbReference type="Proteomes" id="UP000308705">
    <property type="component" value="Unassembled WGS sequence"/>
</dbReference>
<dbReference type="Gene3D" id="3.40.91.30">
    <property type="match status" value="1"/>
</dbReference>
<reference evidence="1 2" key="1">
    <citation type="submission" date="2019-04" db="EMBL/GenBank/DDBJ databases">
        <title>Herbidospora sp. NEAU-GS14.nov., a novel actinomycete isolated from soil.</title>
        <authorList>
            <person name="Han L."/>
        </authorList>
    </citation>
    <scope>NUCLEOTIDE SEQUENCE [LARGE SCALE GENOMIC DNA]</scope>
    <source>
        <strain evidence="1 2">NEAU-GS14</strain>
    </source>
</reference>
<dbReference type="AlphaFoldDB" id="A0A4U3MFR7"/>
<proteinExistence type="predicted"/>
<comment type="caution">
    <text evidence="1">The sequence shown here is derived from an EMBL/GenBank/DDBJ whole genome shotgun (WGS) entry which is preliminary data.</text>
</comment>
<organism evidence="1 2">
    <name type="scientific">Herbidospora galbida</name>
    <dbReference type="NCBI Taxonomy" id="2575442"/>
    <lineage>
        <taxon>Bacteria</taxon>
        <taxon>Bacillati</taxon>
        <taxon>Actinomycetota</taxon>
        <taxon>Actinomycetes</taxon>
        <taxon>Streptosporangiales</taxon>
        <taxon>Streptosporangiaceae</taxon>
        <taxon>Herbidospora</taxon>
    </lineage>
</organism>
<sequence>MDLSAVPLVYNGVMFRSTLEADWAATLDALGVYWQYEPIALRLPSGAVYVPDFYLPALNAWAEVKGPHWERLAKPVELRATLAVAGGAGWWEQVHVVVLEAPGPGDAASWHVPVGSCWLVECGERQNRFAWDDGRCWACQREDLGGSHYFYRPARAPAAGPTWRMTRAPRPEPLRRAA</sequence>
<keyword evidence="2" id="KW-1185">Reference proteome</keyword>